<keyword evidence="2" id="KW-0732">Signal</keyword>
<organism evidence="3 4">
    <name type="scientific">Pseudoalteromonas lipolytica</name>
    <dbReference type="NCBI Taxonomy" id="570156"/>
    <lineage>
        <taxon>Bacteria</taxon>
        <taxon>Pseudomonadati</taxon>
        <taxon>Pseudomonadota</taxon>
        <taxon>Gammaproteobacteria</taxon>
        <taxon>Alteromonadales</taxon>
        <taxon>Pseudoalteromonadaceae</taxon>
        <taxon>Pseudoalteromonas</taxon>
    </lineage>
</organism>
<protein>
    <submittedName>
        <fullName evidence="3">Uncharacterized protein</fullName>
    </submittedName>
</protein>
<feature type="transmembrane region" description="Helical" evidence="1">
    <location>
        <begin position="202"/>
        <end position="223"/>
    </location>
</feature>
<keyword evidence="1" id="KW-1133">Transmembrane helix</keyword>
<dbReference type="RefSeq" id="WP_166338307.1">
    <property type="nucleotide sequence ID" value="NZ_JAQPZS010000003.1"/>
</dbReference>
<gene>
    <name evidence="3" type="ORF">PQI24_04430</name>
</gene>
<evidence type="ECO:0000256" key="2">
    <source>
        <dbReference type="SAM" id="SignalP"/>
    </source>
</evidence>
<reference evidence="3 4" key="1">
    <citation type="submission" date="2023-01" db="EMBL/GenBank/DDBJ databases">
        <title>Trichodesmium-associated heterotrophic epibiont bacteria.</title>
        <authorList>
            <person name="Cleveland C.S."/>
            <person name="Webb E.A."/>
        </authorList>
    </citation>
    <scope>NUCLEOTIDE SEQUENCE [LARGE SCALE GENOMIC DNA]</scope>
    <source>
        <strain evidence="3 4">USCH2</strain>
    </source>
</reference>
<keyword evidence="1" id="KW-0812">Transmembrane</keyword>
<feature type="chain" id="PRO_5045215757" evidence="2">
    <location>
        <begin position="21"/>
        <end position="231"/>
    </location>
</feature>
<evidence type="ECO:0000313" key="4">
    <source>
        <dbReference type="Proteomes" id="UP001377972"/>
    </source>
</evidence>
<dbReference type="Proteomes" id="UP001377972">
    <property type="component" value="Unassembled WGS sequence"/>
</dbReference>
<comment type="caution">
    <text evidence="3">The sequence shown here is derived from an EMBL/GenBank/DDBJ whole genome shotgun (WGS) entry which is preliminary data.</text>
</comment>
<dbReference type="EMBL" id="JAQPZS010000003">
    <property type="protein sequence ID" value="MEJ6495263.1"/>
    <property type="molecule type" value="Genomic_DNA"/>
</dbReference>
<proteinExistence type="predicted"/>
<name>A0ABU8SQE1_9GAMM</name>
<keyword evidence="4" id="KW-1185">Reference proteome</keyword>
<evidence type="ECO:0000313" key="3">
    <source>
        <dbReference type="EMBL" id="MEJ6495263.1"/>
    </source>
</evidence>
<sequence>MFKRTLMLTVLLLVAVSTRAKEPILSNECKSIQTERAELQSALRKSHVLDKIEIYKQQIQNLSARFAETCFTNEQIAERKAALFNPDISLLENQLAKPLSQKAYLEKQAAWQRFYVMPTRCFNQPLELKYLDWCIDNKQFQFQKFDTLWQQKNTQIARSEAKLTDSFHEFVLPSKTERAKLSAQQQLKRYSNTTDSFLPTNIIVLCVLAVSVFFGLIFIFHWLMRPRPVVK</sequence>
<feature type="signal peptide" evidence="2">
    <location>
        <begin position="1"/>
        <end position="20"/>
    </location>
</feature>
<keyword evidence="1" id="KW-0472">Membrane</keyword>
<accession>A0ABU8SQE1</accession>
<evidence type="ECO:0000256" key="1">
    <source>
        <dbReference type="SAM" id="Phobius"/>
    </source>
</evidence>